<dbReference type="EMBL" id="JBGBDC010000002">
    <property type="protein sequence ID" value="MEY2250653.1"/>
    <property type="molecule type" value="Genomic_DNA"/>
</dbReference>
<keyword evidence="3" id="KW-1185">Reference proteome</keyword>
<sequence length="59" mass="6664">MFANQSFLTSAKIKAQMEALQAQLAQAEEIEKSSKKIIEEIKKSKIDPRNSLPFLLLKS</sequence>
<accession>A0ABV4B000</accession>
<reference evidence="2 3" key="1">
    <citation type="journal article" date="2016" name="Int. J. Syst. Evol. Microbiol.">
        <title>Description of Comamonas sediminis sp. nov., isolated from lagoon sediments.</title>
        <authorList>
            <person name="Subhash Y."/>
            <person name="Bang J.J."/>
            <person name="You T.H."/>
            <person name="Lee S.S."/>
        </authorList>
    </citation>
    <scope>NUCLEOTIDE SEQUENCE [LARGE SCALE GENOMIC DNA]</scope>
    <source>
        <strain evidence="2 3">JCM 31169</strain>
    </source>
</reference>
<evidence type="ECO:0000313" key="2">
    <source>
        <dbReference type="EMBL" id="MEY2250653.1"/>
    </source>
</evidence>
<feature type="coiled-coil region" evidence="1">
    <location>
        <begin position="10"/>
        <end position="37"/>
    </location>
</feature>
<comment type="caution">
    <text evidence="2">The sequence shown here is derived from an EMBL/GenBank/DDBJ whole genome shotgun (WGS) entry which is preliminary data.</text>
</comment>
<organism evidence="2 3">
    <name type="scientific">Comamonas sediminis</name>
    <dbReference type="NCBI Taxonomy" id="1783360"/>
    <lineage>
        <taxon>Bacteria</taxon>
        <taxon>Pseudomonadati</taxon>
        <taxon>Pseudomonadota</taxon>
        <taxon>Betaproteobacteria</taxon>
        <taxon>Burkholderiales</taxon>
        <taxon>Comamonadaceae</taxon>
        <taxon>Comamonas</taxon>
    </lineage>
</organism>
<evidence type="ECO:0000256" key="1">
    <source>
        <dbReference type="SAM" id="Coils"/>
    </source>
</evidence>
<keyword evidence="1" id="KW-0175">Coiled coil</keyword>
<dbReference type="Proteomes" id="UP001562178">
    <property type="component" value="Unassembled WGS sequence"/>
</dbReference>
<dbReference type="RefSeq" id="WP_369459371.1">
    <property type="nucleotide sequence ID" value="NZ_JBGBDC010000002.1"/>
</dbReference>
<name>A0ABV4B000_9BURK</name>
<evidence type="ECO:0000313" key="3">
    <source>
        <dbReference type="Proteomes" id="UP001562178"/>
    </source>
</evidence>
<gene>
    <name evidence="2" type="ORF">AB7A72_06535</name>
</gene>
<proteinExistence type="predicted"/>
<protein>
    <submittedName>
        <fullName evidence="2">Uncharacterized protein</fullName>
    </submittedName>
</protein>